<dbReference type="EMBL" id="RDOJ01000008">
    <property type="protein sequence ID" value="RLZ09909.1"/>
    <property type="molecule type" value="Genomic_DNA"/>
</dbReference>
<reference evidence="13 14" key="1">
    <citation type="submission" date="2018-10" db="EMBL/GenBank/DDBJ databases">
        <authorList>
            <person name="Chen X."/>
        </authorList>
    </citation>
    <scope>NUCLEOTIDE SEQUENCE [LARGE SCALE GENOMIC DNA]</scope>
    <source>
        <strain evidence="13 14">YIM 102668</strain>
    </source>
</reference>
<name>A0A3L9MH45_9FLAO</name>
<evidence type="ECO:0000256" key="2">
    <source>
        <dbReference type="ARBA" id="ARBA00022475"/>
    </source>
</evidence>
<dbReference type="CDD" id="cd07328">
    <property type="entry name" value="M48_Ste24p_like"/>
    <property type="match status" value="1"/>
</dbReference>
<evidence type="ECO:0000259" key="12">
    <source>
        <dbReference type="Pfam" id="PF01435"/>
    </source>
</evidence>
<dbReference type="PANTHER" id="PTHR43221:SF2">
    <property type="entry name" value="PROTEASE HTPX HOMOLOG"/>
    <property type="match status" value="1"/>
</dbReference>
<evidence type="ECO:0000256" key="5">
    <source>
        <dbReference type="ARBA" id="ARBA00022723"/>
    </source>
</evidence>
<dbReference type="GO" id="GO:0046872">
    <property type="term" value="F:metal ion binding"/>
    <property type="evidence" value="ECO:0007669"/>
    <property type="project" value="UniProtKB-KW"/>
</dbReference>
<comment type="cofactor">
    <cofactor evidence="1">
        <name>Zn(2+)</name>
        <dbReference type="ChEBI" id="CHEBI:29105"/>
    </cofactor>
</comment>
<keyword evidence="5" id="KW-0479">Metal-binding</keyword>
<evidence type="ECO:0000256" key="3">
    <source>
        <dbReference type="ARBA" id="ARBA00022670"/>
    </source>
</evidence>
<accession>A0A3L9MH45</accession>
<keyword evidence="4 11" id="KW-0812">Transmembrane</keyword>
<dbReference type="Pfam" id="PF01435">
    <property type="entry name" value="Peptidase_M48"/>
    <property type="match status" value="1"/>
</dbReference>
<evidence type="ECO:0000313" key="14">
    <source>
        <dbReference type="Proteomes" id="UP000275348"/>
    </source>
</evidence>
<keyword evidence="8 11" id="KW-1133">Transmembrane helix</keyword>
<dbReference type="GO" id="GO:0004222">
    <property type="term" value="F:metalloendopeptidase activity"/>
    <property type="evidence" value="ECO:0007669"/>
    <property type="project" value="InterPro"/>
</dbReference>
<keyword evidence="7" id="KW-0862">Zinc</keyword>
<dbReference type="InterPro" id="IPR001915">
    <property type="entry name" value="Peptidase_M48"/>
</dbReference>
<sequence>MPSTIKLSENYKSAQKKSIVWIILFIITFIISLLLSVSIFLASLYLGYFLLSEAFNTGTIILSVGACVMGGMIMFFNFKYLLSIFKKTEENGIQIYEEDYPELFKLIKDTADEVGTKHPKKVFLIPDINASVYYSNHIQSLLFPTAKNLNIGIGLVRMTTINELKGVLAHEFGHFSQKSMTIGSYTANAYYVIDEIVNNKESMVDVINTIADFNGFIAIISRGALLYNKLFEKVYVYIFEKLDLQRLALSREMEYHADQIATNVVGIDVMIKPMLRMDLYIAELNKVSRFYASKQEEKKFSKNYYRNLDQVINLYVANNKIKVKNGLPQPEFEQLNKVYSKLELENIYSTHPELKASIENIKNTKIESEIDNSPIAKVLINDIVKFEENFSFNFFFDLDITRKNEISDEEFLTEFKLENSNSNYPKEYHNLYSYTFLDYKEILDCKIINDVEVINPNELFSEATTDLYANLFAYRDDIQSLNFIKFNKNIKSFKYDGETYHTKDIDELIEKITNEHDNFQPSVNIIDEKIKQFYSQNLTEESIKLAEIGLELNNDITKIQDLKTKIDEKTQFLFVNSHEKIIKEGIQNLHSFNDEIKPLVTKYLDFDNLSQYVNKDGINSFKNYVEDEQIFYTNQYLDYDLRSFFESLNFIDEMSQIILFENKKQFLYTYLSLFNKTPEVLIAN</sequence>
<protein>
    <recommendedName>
        <fullName evidence="12">Peptidase M48 domain-containing protein</fullName>
    </recommendedName>
</protein>
<dbReference type="OrthoDB" id="9789270at2"/>
<feature type="transmembrane region" description="Helical" evidence="11">
    <location>
        <begin position="21"/>
        <end position="48"/>
    </location>
</feature>
<evidence type="ECO:0000256" key="10">
    <source>
        <dbReference type="ARBA" id="ARBA00023136"/>
    </source>
</evidence>
<keyword evidence="2" id="KW-1003">Cell membrane</keyword>
<keyword evidence="10 11" id="KW-0472">Membrane</keyword>
<comment type="caution">
    <text evidence="13">The sequence shown here is derived from an EMBL/GenBank/DDBJ whole genome shotgun (WGS) entry which is preliminary data.</text>
</comment>
<dbReference type="Proteomes" id="UP000275348">
    <property type="component" value="Unassembled WGS sequence"/>
</dbReference>
<evidence type="ECO:0000256" key="11">
    <source>
        <dbReference type="SAM" id="Phobius"/>
    </source>
</evidence>
<keyword evidence="3" id="KW-0645">Protease</keyword>
<dbReference type="InterPro" id="IPR050083">
    <property type="entry name" value="HtpX_protease"/>
</dbReference>
<dbReference type="Gene3D" id="3.30.2010.10">
    <property type="entry name" value="Metalloproteases ('zincins'), catalytic domain"/>
    <property type="match status" value="1"/>
</dbReference>
<evidence type="ECO:0000256" key="4">
    <source>
        <dbReference type="ARBA" id="ARBA00022692"/>
    </source>
</evidence>
<evidence type="ECO:0000256" key="1">
    <source>
        <dbReference type="ARBA" id="ARBA00001947"/>
    </source>
</evidence>
<keyword evidence="9" id="KW-0482">Metalloprotease</keyword>
<organism evidence="13 14">
    <name type="scientific">Faecalibacter macacae</name>
    <dbReference type="NCBI Taxonomy" id="1859289"/>
    <lineage>
        <taxon>Bacteria</taxon>
        <taxon>Pseudomonadati</taxon>
        <taxon>Bacteroidota</taxon>
        <taxon>Flavobacteriia</taxon>
        <taxon>Flavobacteriales</taxon>
        <taxon>Weeksellaceae</taxon>
        <taxon>Faecalibacter</taxon>
    </lineage>
</organism>
<dbReference type="RefSeq" id="WP_121934591.1">
    <property type="nucleotide sequence ID" value="NZ_RDOJ01000008.1"/>
</dbReference>
<dbReference type="PANTHER" id="PTHR43221">
    <property type="entry name" value="PROTEASE HTPX"/>
    <property type="match status" value="1"/>
</dbReference>
<evidence type="ECO:0000256" key="9">
    <source>
        <dbReference type="ARBA" id="ARBA00023049"/>
    </source>
</evidence>
<dbReference type="GO" id="GO:0006508">
    <property type="term" value="P:proteolysis"/>
    <property type="evidence" value="ECO:0007669"/>
    <property type="project" value="UniProtKB-KW"/>
</dbReference>
<feature type="domain" description="Peptidase M48" evidence="12">
    <location>
        <begin position="150"/>
        <end position="364"/>
    </location>
</feature>
<proteinExistence type="predicted"/>
<evidence type="ECO:0000256" key="7">
    <source>
        <dbReference type="ARBA" id="ARBA00022833"/>
    </source>
</evidence>
<keyword evidence="6" id="KW-0378">Hydrolase</keyword>
<keyword evidence="14" id="KW-1185">Reference proteome</keyword>
<feature type="transmembrane region" description="Helical" evidence="11">
    <location>
        <begin position="60"/>
        <end position="78"/>
    </location>
</feature>
<evidence type="ECO:0000313" key="13">
    <source>
        <dbReference type="EMBL" id="RLZ09909.1"/>
    </source>
</evidence>
<gene>
    <name evidence="13" type="ORF">EAH69_07605</name>
</gene>
<evidence type="ECO:0000256" key="8">
    <source>
        <dbReference type="ARBA" id="ARBA00022989"/>
    </source>
</evidence>
<evidence type="ECO:0000256" key="6">
    <source>
        <dbReference type="ARBA" id="ARBA00022801"/>
    </source>
</evidence>
<dbReference type="AlphaFoldDB" id="A0A3L9MH45"/>